<dbReference type="RefSeq" id="WP_003610021.1">
    <property type="nucleotide sequence ID" value="NZ_ALXH01000075.1"/>
</dbReference>
<dbReference type="EMBL" id="JAAOCP010000009">
    <property type="protein sequence ID" value="MBJ7639371.1"/>
    <property type="molecule type" value="Genomic_DNA"/>
</dbReference>
<comment type="caution">
    <text evidence="3">The sequence shown here is derived from an EMBL/GenBank/DDBJ whole genome shotgun (WGS) entry which is preliminary data.</text>
</comment>
<sequence>MGEENRNRSGRSKGVLNAIIHPKLIHKVIMALVVLLLVAGGSYWAATQHYKQKQQEKQVKSAVNVRQIQQIGELNVLSVSYQQLVKLSQSKKISFTKITYGSALDIVEIKGQVKLGFNTKRIEIRKTGAHGYSVGVPEIKAMTISNEKQELIYEGKKGFFVKNSKEDLQKAINKQLSLKSAFADKILDENRSTAESSSKKVLRGIITGMDPEAKVSFYSVN</sequence>
<keyword evidence="1" id="KW-0812">Transmembrane</keyword>
<dbReference type="AlphaFoldDB" id="A0AA40YS77"/>
<evidence type="ECO:0000256" key="1">
    <source>
        <dbReference type="SAM" id="Phobius"/>
    </source>
</evidence>
<accession>A0AA40YS77</accession>
<reference evidence="3 4" key="2">
    <citation type="journal article" date="2021" name="Int. J. Food Microbiol.">
        <title>Safety demonstration of a microbial species for use in the food chain: Weissella confusa.</title>
        <authorList>
            <person name="Bourdichon F."/>
            <person name="Patrone V."/>
            <person name="Fontana A."/>
            <person name="Milani G."/>
            <person name="Morelli L."/>
        </authorList>
    </citation>
    <scope>NUCLEOTIDE SEQUENCE [LARGE SCALE GENOMIC DNA]</scope>
    <source>
        <strain evidence="2">CCUG 30943</strain>
        <strain evidence="3 4">CCUG 43002</strain>
    </source>
</reference>
<reference evidence="3" key="1">
    <citation type="submission" date="2020-02" db="EMBL/GenBank/DDBJ databases">
        <authorList>
            <person name="Fontana A."/>
            <person name="Patrone V."/>
            <person name="Morelli L."/>
        </authorList>
    </citation>
    <scope>NUCLEOTIDE SEQUENCE</scope>
    <source>
        <strain evidence="2">CCUG 30943</strain>
        <strain evidence="3">CCUG 43002</strain>
    </source>
</reference>
<protein>
    <submittedName>
        <fullName evidence="3">DUF4230 domain-containing protein</fullName>
    </submittedName>
</protein>
<proteinExistence type="predicted"/>
<dbReference type="Proteomes" id="UP000728106">
    <property type="component" value="Unassembled WGS sequence"/>
</dbReference>
<keyword evidence="4" id="KW-1185">Reference proteome</keyword>
<gene>
    <name evidence="3" type="ORF">HAU20_08245</name>
    <name evidence="2" type="ORF">HAU43_07800</name>
</gene>
<evidence type="ECO:0000313" key="2">
    <source>
        <dbReference type="EMBL" id="MBJ7632987.1"/>
    </source>
</evidence>
<evidence type="ECO:0000313" key="3">
    <source>
        <dbReference type="EMBL" id="MBJ7639371.1"/>
    </source>
</evidence>
<dbReference type="EMBL" id="JAAOCX010000009">
    <property type="protein sequence ID" value="MBJ7632987.1"/>
    <property type="molecule type" value="Genomic_DNA"/>
</dbReference>
<evidence type="ECO:0000313" key="4">
    <source>
        <dbReference type="Proteomes" id="UP000728106"/>
    </source>
</evidence>
<dbReference type="InterPro" id="IPR025324">
    <property type="entry name" value="DUF4230"/>
</dbReference>
<name>A0AA40YS77_WEICO</name>
<keyword evidence="1" id="KW-0472">Membrane</keyword>
<dbReference type="Pfam" id="PF14014">
    <property type="entry name" value="DUF4230"/>
    <property type="match status" value="1"/>
</dbReference>
<keyword evidence="1" id="KW-1133">Transmembrane helix</keyword>
<feature type="transmembrane region" description="Helical" evidence="1">
    <location>
        <begin position="24"/>
        <end position="46"/>
    </location>
</feature>
<dbReference type="Proteomes" id="UP000808038">
    <property type="component" value="Unassembled WGS sequence"/>
</dbReference>
<organism evidence="3 4">
    <name type="scientific">Weissella confusa</name>
    <name type="common">Lactobacillus confusus</name>
    <dbReference type="NCBI Taxonomy" id="1583"/>
    <lineage>
        <taxon>Bacteria</taxon>
        <taxon>Bacillati</taxon>
        <taxon>Bacillota</taxon>
        <taxon>Bacilli</taxon>
        <taxon>Lactobacillales</taxon>
        <taxon>Lactobacillaceae</taxon>
        <taxon>Weissella</taxon>
    </lineage>
</organism>
<dbReference type="GeneID" id="57978706"/>